<feature type="domain" description="HTH crp-type" evidence="4">
    <location>
        <begin position="115"/>
        <end position="188"/>
    </location>
</feature>
<keyword evidence="6" id="KW-1185">Reference proteome</keyword>
<dbReference type="Pfam" id="PF13545">
    <property type="entry name" value="HTH_Crp_2"/>
    <property type="match status" value="1"/>
</dbReference>
<evidence type="ECO:0000259" key="4">
    <source>
        <dbReference type="PROSITE" id="PS51063"/>
    </source>
</evidence>
<dbReference type="EMBL" id="BLAY01000009">
    <property type="protein sequence ID" value="GET36172.1"/>
    <property type="molecule type" value="Genomic_DNA"/>
</dbReference>
<evidence type="ECO:0000313" key="6">
    <source>
        <dbReference type="Proteomes" id="UP001050975"/>
    </source>
</evidence>
<gene>
    <name evidence="5" type="ORF">MiSe_09200</name>
</gene>
<evidence type="ECO:0000313" key="5">
    <source>
        <dbReference type="EMBL" id="GET36172.1"/>
    </source>
</evidence>
<protein>
    <submittedName>
        <fullName evidence="5">CRP/FNR family transcriptional regulator</fullName>
    </submittedName>
</protein>
<organism evidence="5 6">
    <name type="scientific">Microseira wollei NIES-4236</name>
    <dbReference type="NCBI Taxonomy" id="2530354"/>
    <lineage>
        <taxon>Bacteria</taxon>
        <taxon>Bacillati</taxon>
        <taxon>Cyanobacteriota</taxon>
        <taxon>Cyanophyceae</taxon>
        <taxon>Oscillatoriophycideae</taxon>
        <taxon>Aerosakkonematales</taxon>
        <taxon>Aerosakkonemataceae</taxon>
        <taxon>Microseira</taxon>
    </lineage>
</organism>
<keyword evidence="1" id="KW-0805">Transcription regulation</keyword>
<name>A0AAV3X7I8_9CYAN</name>
<dbReference type="PROSITE" id="PS00042">
    <property type="entry name" value="HTH_CRP_1"/>
    <property type="match status" value="1"/>
</dbReference>
<dbReference type="AlphaFoldDB" id="A0AAV3X7I8"/>
<dbReference type="InterPro" id="IPR036390">
    <property type="entry name" value="WH_DNA-bd_sf"/>
</dbReference>
<dbReference type="PROSITE" id="PS51063">
    <property type="entry name" value="HTH_CRP_2"/>
    <property type="match status" value="1"/>
</dbReference>
<dbReference type="Proteomes" id="UP001050975">
    <property type="component" value="Unassembled WGS sequence"/>
</dbReference>
<comment type="caution">
    <text evidence="5">The sequence shown here is derived from an EMBL/GenBank/DDBJ whole genome shotgun (WGS) entry which is preliminary data.</text>
</comment>
<keyword evidence="2" id="KW-0238">DNA-binding</keyword>
<keyword evidence="3" id="KW-0804">Transcription</keyword>
<accession>A0AAV3X7I8</accession>
<dbReference type="GO" id="GO:0003700">
    <property type="term" value="F:DNA-binding transcription factor activity"/>
    <property type="evidence" value="ECO:0007669"/>
    <property type="project" value="InterPro"/>
</dbReference>
<dbReference type="GO" id="GO:0003677">
    <property type="term" value="F:DNA binding"/>
    <property type="evidence" value="ECO:0007669"/>
    <property type="project" value="UniProtKB-KW"/>
</dbReference>
<dbReference type="PRINTS" id="PR00034">
    <property type="entry name" value="HTHCRP"/>
</dbReference>
<dbReference type="SUPFAM" id="SSF46785">
    <property type="entry name" value="Winged helix' DNA-binding domain"/>
    <property type="match status" value="1"/>
</dbReference>
<dbReference type="RefSeq" id="WP_226575368.1">
    <property type="nucleotide sequence ID" value="NZ_BLAY01000009.1"/>
</dbReference>
<dbReference type="InterPro" id="IPR012318">
    <property type="entry name" value="HTH_CRP"/>
</dbReference>
<reference evidence="5" key="1">
    <citation type="submission" date="2019-10" db="EMBL/GenBank/DDBJ databases">
        <title>Draft genome sequece of Microseira wollei NIES-4236.</title>
        <authorList>
            <person name="Yamaguchi H."/>
            <person name="Suzuki S."/>
            <person name="Kawachi M."/>
        </authorList>
    </citation>
    <scope>NUCLEOTIDE SEQUENCE</scope>
    <source>
        <strain evidence="5">NIES-4236</strain>
    </source>
</reference>
<dbReference type="SMART" id="SM00419">
    <property type="entry name" value="HTH_CRP"/>
    <property type="match status" value="1"/>
</dbReference>
<dbReference type="InterPro" id="IPR018335">
    <property type="entry name" value="Tscrpt_reg_HTH_Crp-type_CS"/>
</dbReference>
<evidence type="ECO:0000256" key="1">
    <source>
        <dbReference type="ARBA" id="ARBA00023015"/>
    </source>
</evidence>
<evidence type="ECO:0000256" key="2">
    <source>
        <dbReference type="ARBA" id="ARBA00023125"/>
    </source>
</evidence>
<sequence>MSLYSQSSNQSRQAHLRQFKTRSTLPLLPNSLWKIETGVVKTLTWLEDGSTVILGLWGPGDIVGKALSQVEPYQIECLTGVEATNLPVSEWHPLTSVLLKHIQQAEELMVIRRYKKTDIMLVKLLTWLAKRFGREIEQGRLIDLRLTHQDIAEILGSTRVTITRTLSQLEQQGFIERFSLSRLVLREEDLWHYEI</sequence>
<dbReference type="Gene3D" id="2.60.120.10">
    <property type="entry name" value="Jelly Rolls"/>
    <property type="match status" value="1"/>
</dbReference>
<dbReference type="InterPro" id="IPR018490">
    <property type="entry name" value="cNMP-bd_dom_sf"/>
</dbReference>
<evidence type="ECO:0000256" key="3">
    <source>
        <dbReference type="ARBA" id="ARBA00023163"/>
    </source>
</evidence>
<proteinExistence type="predicted"/>
<dbReference type="CDD" id="cd00092">
    <property type="entry name" value="HTH_CRP"/>
    <property type="match status" value="1"/>
</dbReference>
<dbReference type="InterPro" id="IPR014710">
    <property type="entry name" value="RmlC-like_jellyroll"/>
</dbReference>
<dbReference type="SUPFAM" id="SSF51206">
    <property type="entry name" value="cAMP-binding domain-like"/>
    <property type="match status" value="1"/>
</dbReference>